<feature type="domain" description="RNA polymerase sigma factor 70 region 4 type 2" evidence="6">
    <location>
        <begin position="137"/>
        <end position="188"/>
    </location>
</feature>
<dbReference type="Pfam" id="PF08281">
    <property type="entry name" value="Sigma70_r4_2"/>
    <property type="match status" value="1"/>
</dbReference>
<dbReference type="InterPro" id="IPR013325">
    <property type="entry name" value="RNA_pol_sigma_r2"/>
</dbReference>
<dbReference type="InterPro" id="IPR013324">
    <property type="entry name" value="RNA_pol_sigma_r3/r4-like"/>
</dbReference>
<dbReference type="PANTHER" id="PTHR43133">
    <property type="entry name" value="RNA POLYMERASE ECF-TYPE SIGMA FACTO"/>
    <property type="match status" value="1"/>
</dbReference>
<evidence type="ECO:0000256" key="4">
    <source>
        <dbReference type="ARBA" id="ARBA00023163"/>
    </source>
</evidence>
<dbReference type="GO" id="GO:0016987">
    <property type="term" value="F:sigma factor activity"/>
    <property type="evidence" value="ECO:0007669"/>
    <property type="project" value="UniProtKB-KW"/>
</dbReference>
<dbReference type="InterPro" id="IPR007627">
    <property type="entry name" value="RNA_pol_sigma70_r2"/>
</dbReference>
<dbReference type="InterPro" id="IPR039425">
    <property type="entry name" value="RNA_pol_sigma-70-like"/>
</dbReference>
<evidence type="ECO:0000313" key="7">
    <source>
        <dbReference type="EMBL" id="MBM3316872.1"/>
    </source>
</evidence>
<keyword evidence="3" id="KW-0731">Sigma factor</keyword>
<dbReference type="InterPro" id="IPR036388">
    <property type="entry name" value="WH-like_DNA-bd_sf"/>
</dbReference>
<gene>
    <name evidence="7" type="ORF">FJY75_03370</name>
</gene>
<keyword evidence="4" id="KW-0804">Transcription</keyword>
<name>A0A937XAK7_UNCEI</name>
<dbReference type="SUPFAM" id="SSF88946">
    <property type="entry name" value="Sigma2 domain of RNA polymerase sigma factors"/>
    <property type="match status" value="1"/>
</dbReference>
<accession>A0A937XAK7</accession>
<dbReference type="InterPro" id="IPR014284">
    <property type="entry name" value="RNA_pol_sigma-70_dom"/>
</dbReference>
<keyword evidence="2" id="KW-0805">Transcription regulation</keyword>
<evidence type="ECO:0000256" key="1">
    <source>
        <dbReference type="ARBA" id="ARBA00010641"/>
    </source>
</evidence>
<proteinExistence type="inferred from homology"/>
<dbReference type="Gene3D" id="1.10.10.10">
    <property type="entry name" value="Winged helix-like DNA-binding domain superfamily/Winged helix DNA-binding domain"/>
    <property type="match status" value="1"/>
</dbReference>
<dbReference type="Pfam" id="PF04542">
    <property type="entry name" value="Sigma70_r2"/>
    <property type="match status" value="1"/>
</dbReference>
<evidence type="ECO:0000256" key="3">
    <source>
        <dbReference type="ARBA" id="ARBA00023082"/>
    </source>
</evidence>
<evidence type="ECO:0000313" key="8">
    <source>
        <dbReference type="Proteomes" id="UP000748308"/>
    </source>
</evidence>
<sequence>MSGIDALAAAPEAGIGGAGAEAEDPVAGLVDQARRGSEAAFERLYRLHASQAYGLCLRLTGDRTEAEALTQEVFVRMWRKLDTYEGRGPLGAWLRSLAVHLLIDNRRRAARGPRLDADDGAMARASIPPRRVEETLDLERAIARLPRGARLAFVLHDVEGYRHQEIAEQLGVATGTVKAQLHRARRLLRAALAPPGEVSAR</sequence>
<comment type="similarity">
    <text evidence="1">Belongs to the sigma-70 factor family. ECF subfamily.</text>
</comment>
<evidence type="ECO:0000259" key="6">
    <source>
        <dbReference type="Pfam" id="PF08281"/>
    </source>
</evidence>
<feature type="domain" description="RNA polymerase sigma-70 region 2" evidence="5">
    <location>
        <begin position="44"/>
        <end position="111"/>
    </location>
</feature>
<dbReference type="AlphaFoldDB" id="A0A937XAK7"/>
<reference evidence="7" key="1">
    <citation type="submission" date="2019-03" db="EMBL/GenBank/DDBJ databases">
        <title>Lake Tanganyika Metagenome-Assembled Genomes (MAGs).</title>
        <authorList>
            <person name="Tran P."/>
        </authorList>
    </citation>
    <scope>NUCLEOTIDE SEQUENCE</scope>
    <source>
        <strain evidence="7">M_DeepCast_400m_m2_100</strain>
    </source>
</reference>
<organism evidence="7 8">
    <name type="scientific">Eiseniibacteriota bacterium</name>
    <dbReference type="NCBI Taxonomy" id="2212470"/>
    <lineage>
        <taxon>Bacteria</taxon>
        <taxon>Candidatus Eiseniibacteriota</taxon>
    </lineage>
</organism>
<evidence type="ECO:0000256" key="2">
    <source>
        <dbReference type="ARBA" id="ARBA00023015"/>
    </source>
</evidence>
<dbReference type="PANTHER" id="PTHR43133:SF46">
    <property type="entry name" value="RNA POLYMERASE SIGMA-70 FACTOR ECF SUBFAMILY"/>
    <property type="match status" value="1"/>
</dbReference>
<dbReference type="NCBIfam" id="TIGR02937">
    <property type="entry name" value="sigma70-ECF"/>
    <property type="match status" value="1"/>
</dbReference>
<evidence type="ECO:0000259" key="5">
    <source>
        <dbReference type="Pfam" id="PF04542"/>
    </source>
</evidence>
<protein>
    <submittedName>
        <fullName evidence="7">RNA polymerase sigma factor</fullName>
    </submittedName>
</protein>
<dbReference type="GO" id="GO:0006352">
    <property type="term" value="P:DNA-templated transcription initiation"/>
    <property type="evidence" value="ECO:0007669"/>
    <property type="project" value="InterPro"/>
</dbReference>
<dbReference type="InterPro" id="IPR013249">
    <property type="entry name" value="RNA_pol_sigma70_r4_t2"/>
</dbReference>
<comment type="caution">
    <text evidence="7">The sequence shown here is derived from an EMBL/GenBank/DDBJ whole genome shotgun (WGS) entry which is preliminary data.</text>
</comment>
<dbReference type="SUPFAM" id="SSF88659">
    <property type="entry name" value="Sigma3 and sigma4 domains of RNA polymerase sigma factors"/>
    <property type="match status" value="1"/>
</dbReference>
<dbReference type="Gene3D" id="1.10.1740.10">
    <property type="match status" value="1"/>
</dbReference>
<dbReference type="Proteomes" id="UP000748308">
    <property type="component" value="Unassembled WGS sequence"/>
</dbReference>
<dbReference type="GO" id="GO:0003677">
    <property type="term" value="F:DNA binding"/>
    <property type="evidence" value="ECO:0007669"/>
    <property type="project" value="InterPro"/>
</dbReference>
<dbReference type="EMBL" id="VGIY01000051">
    <property type="protein sequence ID" value="MBM3316872.1"/>
    <property type="molecule type" value="Genomic_DNA"/>
</dbReference>